<dbReference type="SMART" id="SM00347">
    <property type="entry name" value="HTH_MARR"/>
    <property type="match status" value="1"/>
</dbReference>
<dbReference type="PRINTS" id="PR00598">
    <property type="entry name" value="HTHMARR"/>
</dbReference>
<dbReference type="EMBL" id="JAOVQM010000003">
    <property type="protein sequence ID" value="MCV2232120.1"/>
    <property type="molecule type" value="Genomic_DNA"/>
</dbReference>
<dbReference type="SUPFAM" id="SSF46785">
    <property type="entry name" value="Winged helix' DNA-binding domain"/>
    <property type="match status" value="1"/>
</dbReference>
<keyword evidence="10" id="KW-1185">Reference proteome</keyword>
<protein>
    <recommendedName>
        <fullName evidence="6">HTH-type transcriptional regulator SarZ</fullName>
    </recommendedName>
    <alternativeName>
        <fullName evidence="7">Staphylococcal accessory regulator Z</fullName>
    </alternativeName>
</protein>
<dbReference type="InterPro" id="IPR055166">
    <property type="entry name" value="Transc_reg_Sar_Rot_HTH"/>
</dbReference>
<dbReference type="InterPro" id="IPR000835">
    <property type="entry name" value="HTH_MarR-typ"/>
</dbReference>
<evidence type="ECO:0000259" key="8">
    <source>
        <dbReference type="PROSITE" id="PS50995"/>
    </source>
</evidence>
<keyword evidence="4" id="KW-0804">Transcription</keyword>
<dbReference type="RefSeq" id="WP_263608296.1">
    <property type="nucleotide sequence ID" value="NZ_JAOVQM010000003.1"/>
</dbReference>
<accession>A0ABT2Y5V4</accession>
<dbReference type="Pfam" id="PF22381">
    <property type="entry name" value="Staph_reg_Sar_Rot"/>
    <property type="match status" value="1"/>
</dbReference>
<evidence type="ECO:0000313" key="10">
    <source>
        <dbReference type="Proteomes" id="UP001177160"/>
    </source>
</evidence>
<evidence type="ECO:0000256" key="2">
    <source>
        <dbReference type="ARBA" id="ARBA00023015"/>
    </source>
</evidence>
<evidence type="ECO:0000256" key="4">
    <source>
        <dbReference type="ARBA" id="ARBA00023163"/>
    </source>
</evidence>
<evidence type="ECO:0000256" key="3">
    <source>
        <dbReference type="ARBA" id="ARBA00023125"/>
    </source>
</evidence>
<evidence type="ECO:0000256" key="1">
    <source>
        <dbReference type="ARBA" id="ARBA00004496"/>
    </source>
</evidence>
<organism evidence="9 10">
    <name type="scientific">Paracholeplasma manati</name>
    <dbReference type="NCBI Taxonomy" id="591373"/>
    <lineage>
        <taxon>Bacteria</taxon>
        <taxon>Bacillati</taxon>
        <taxon>Mycoplasmatota</taxon>
        <taxon>Mollicutes</taxon>
        <taxon>Acholeplasmatales</taxon>
        <taxon>Acholeplasmataceae</taxon>
        <taxon>Paracholeplasma</taxon>
    </lineage>
</organism>
<dbReference type="Proteomes" id="UP001177160">
    <property type="component" value="Unassembled WGS sequence"/>
</dbReference>
<feature type="domain" description="HTH marR-type" evidence="8">
    <location>
        <begin position="1"/>
        <end position="138"/>
    </location>
</feature>
<name>A0ABT2Y5V4_9MOLU</name>
<evidence type="ECO:0000256" key="7">
    <source>
        <dbReference type="ARBA" id="ARBA00047207"/>
    </source>
</evidence>
<dbReference type="PROSITE" id="PS50995">
    <property type="entry name" value="HTH_MARR_2"/>
    <property type="match status" value="1"/>
</dbReference>
<comment type="similarity">
    <text evidence="5">Belongs to the SarZ family.</text>
</comment>
<proteinExistence type="inferred from homology"/>
<evidence type="ECO:0000256" key="5">
    <source>
        <dbReference type="ARBA" id="ARBA00046337"/>
    </source>
</evidence>
<comment type="caution">
    <text evidence="9">The sequence shown here is derived from an EMBL/GenBank/DDBJ whole genome shotgun (WGS) entry which is preliminary data.</text>
</comment>
<dbReference type="PANTHER" id="PTHR42756:SF1">
    <property type="entry name" value="TRANSCRIPTIONAL REPRESSOR OF EMRAB OPERON"/>
    <property type="match status" value="1"/>
</dbReference>
<dbReference type="InterPro" id="IPR036388">
    <property type="entry name" value="WH-like_DNA-bd_sf"/>
</dbReference>
<dbReference type="InterPro" id="IPR036390">
    <property type="entry name" value="WH_DNA-bd_sf"/>
</dbReference>
<dbReference type="Gene3D" id="1.10.10.10">
    <property type="entry name" value="Winged helix-like DNA-binding domain superfamily/Winged helix DNA-binding domain"/>
    <property type="match status" value="1"/>
</dbReference>
<keyword evidence="2" id="KW-0805">Transcription regulation</keyword>
<sequence>MNEKLVFAQDFERALQGLRKSGIYRHKKYALSDADITLLFSVAFGDPTGIKPSAIAKRLKVTLPAITHKMNKLVEDGYLARRDSKSDHRVTYVLLTEKGQAFVESVQDVYYARIQKLMKHLGEQDTKTLFRILNKISVVGKI</sequence>
<evidence type="ECO:0000313" key="9">
    <source>
        <dbReference type="EMBL" id="MCV2232120.1"/>
    </source>
</evidence>
<evidence type="ECO:0000256" key="6">
    <source>
        <dbReference type="ARBA" id="ARBA00047188"/>
    </source>
</evidence>
<reference evidence="9" key="1">
    <citation type="submission" date="2022-09" db="EMBL/GenBank/DDBJ databases">
        <title>Novel Mycoplasma species identified in domestic and wild animals.</title>
        <authorList>
            <person name="Volokhov D.V."/>
            <person name="Furtak V.A."/>
            <person name="Zagorodnyaya T.A."/>
        </authorList>
    </citation>
    <scope>NUCLEOTIDE SEQUENCE</scope>
    <source>
        <strain evidence="9">Oakley</strain>
    </source>
</reference>
<dbReference type="PANTHER" id="PTHR42756">
    <property type="entry name" value="TRANSCRIPTIONAL REGULATOR, MARR"/>
    <property type="match status" value="1"/>
</dbReference>
<gene>
    <name evidence="9" type="ORF">N7548_04680</name>
</gene>
<comment type="subcellular location">
    <subcellularLocation>
        <location evidence="1">Cytoplasm</location>
    </subcellularLocation>
</comment>
<keyword evidence="3" id="KW-0238">DNA-binding</keyword>